<dbReference type="InterPro" id="IPR037650">
    <property type="entry name" value="Loc1"/>
</dbReference>
<dbReference type="PANTHER" id="PTHR28028">
    <property type="entry name" value="60S RIBOSOMAL SUBUNIT ASSEMBLY/EXPORT PROTEIN LOC1"/>
    <property type="match status" value="1"/>
</dbReference>
<evidence type="ECO:0000256" key="2">
    <source>
        <dbReference type="ARBA" id="ARBA00004604"/>
    </source>
</evidence>
<reference evidence="11 12" key="1">
    <citation type="submission" date="2019-03" db="EMBL/GenBank/DDBJ databases">
        <title>Nematode-trapping fungi genome.</title>
        <authorList>
            <person name="Vidal-Diez De Ulzurrun G."/>
        </authorList>
    </citation>
    <scope>NUCLEOTIDE SEQUENCE [LARGE SCALE GENOMIC DNA]</scope>
    <source>
        <strain evidence="11 12">TWF154</strain>
    </source>
</reference>
<evidence type="ECO:0000256" key="8">
    <source>
        <dbReference type="ARBA" id="ARBA00023054"/>
    </source>
</evidence>
<feature type="compositionally biased region" description="Basic residues" evidence="10">
    <location>
        <begin position="75"/>
        <end position="84"/>
    </location>
</feature>
<dbReference type="GO" id="GO:0008298">
    <property type="term" value="P:intracellular mRNA localization"/>
    <property type="evidence" value="ECO:0007669"/>
    <property type="project" value="TreeGrafter"/>
</dbReference>
<dbReference type="GO" id="GO:0003729">
    <property type="term" value="F:mRNA binding"/>
    <property type="evidence" value="ECO:0007669"/>
    <property type="project" value="InterPro"/>
</dbReference>
<feature type="compositionally biased region" description="Low complexity" evidence="10">
    <location>
        <begin position="27"/>
        <end position="38"/>
    </location>
</feature>
<evidence type="ECO:0000256" key="7">
    <source>
        <dbReference type="ARBA" id="ARBA00022816"/>
    </source>
</evidence>
<evidence type="ECO:0000256" key="1">
    <source>
        <dbReference type="ARBA" id="ARBA00001977"/>
    </source>
</evidence>
<dbReference type="Proteomes" id="UP000297595">
    <property type="component" value="Unassembled WGS sequence"/>
</dbReference>
<keyword evidence="8" id="KW-0175">Coiled coil</keyword>
<feature type="region of interest" description="Disordered" evidence="10">
    <location>
        <begin position="1"/>
        <end position="92"/>
    </location>
</feature>
<feature type="region of interest" description="Disordered" evidence="10">
    <location>
        <begin position="154"/>
        <end position="217"/>
    </location>
</feature>
<feature type="compositionally biased region" description="Basic residues" evidence="10">
    <location>
        <begin position="208"/>
        <end position="217"/>
    </location>
</feature>
<proteinExistence type="inferred from homology"/>
<protein>
    <submittedName>
        <fullName evidence="11">60S ribosomal subunit assembly/export protein</fullName>
    </submittedName>
</protein>
<feature type="compositionally biased region" description="Low complexity" evidence="10">
    <location>
        <begin position="9"/>
        <end position="20"/>
    </location>
</feature>
<evidence type="ECO:0000256" key="3">
    <source>
        <dbReference type="ARBA" id="ARBA00008132"/>
    </source>
</evidence>
<comment type="subunit">
    <text evidence="4">Component of the 66S pre-ribosomal particle.</text>
</comment>
<comment type="caution">
    <text evidence="11">The sequence shown here is derived from an EMBL/GenBank/DDBJ whole genome shotgun (WGS) entry which is preliminary data.</text>
</comment>
<dbReference type="GO" id="GO:0042273">
    <property type="term" value="P:ribosomal large subunit biogenesis"/>
    <property type="evidence" value="ECO:0007669"/>
    <property type="project" value="InterPro"/>
</dbReference>
<dbReference type="PANTHER" id="PTHR28028:SF1">
    <property type="entry name" value="60S RIBOSOMAL SUBUNIT ASSEMBLY_EXPORT PROTEIN LOC1"/>
    <property type="match status" value="1"/>
</dbReference>
<comment type="similarity">
    <text evidence="3">Belongs to the LOC1 family.</text>
</comment>
<keyword evidence="9" id="KW-0539">Nucleus</keyword>
<accession>A0A7C8K785</accession>
<dbReference type="GO" id="GO:0030687">
    <property type="term" value="C:preribosome, large subunit precursor"/>
    <property type="evidence" value="ECO:0007669"/>
    <property type="project" value="TreeGrafter"/>
</dbReference>
<feature type="compositionally biased region" description="Basic and acidic residues" evidence="10">
    <location>
        <begin position="154"/>
        <end position="178"/>
    </location>
</feature>
<dbReference type="GO" id="GO:0051028">
    <property type="term" value="P:mRNA transport"/>
    <property type="evidence" value="ECO:0007669"/>
    <property type="project" value="UniProtKB-KW"/>
</dbReference>
<sequence>MAPVKRPRASSSSKNSLSSSSKRRKTAASSSSSSSSTTDPKPFTPGKLSSSKRHKKPTPSSTTTTTKPPSTSTNKIRKPHKKPLKDRYTDAQLKLPTLNGIVPAGVTKPRGKKKGKVFVEDKETMMDILELVNNSVDGVIQGKVEKNRRLEVVREQKRKEQERRERDKEAKLEDVKDSLKKKRKRRVGGTTNDDDDDNDVDHKPTKSAGKRKSVSFA</sequence>
<evidence type="ECO:0000256" key="6">
    <source>
        <dbReference type="ARBA" id="ARBA00022517"/>
    </source>
</evidence>
<name>A0A7C8K785_ORBOL</name>
<evidence type="ECO:0000313" key="11">
    <source>
        <dbReference type="EMBL" id="TGJ69047.1"/>
    </source>
</evidence>
<evidence type="ECO:0000256" key="4">
    <source>
        <dbReference type="ARBA" id="ARBA00011339"/>
    </source>
</evidence>
<comment type="subcellular location">
    <subcellularLocation>
        <location evidence="2">Nucleus</location>
        <location evidence="2">Nucleolus</location>
    </subcellularLocation>
</comment>
<gene>
    <name evidence="11" type="primary">LOC1</name>
    <name evidence="11" type="ORF">EYR41_005117</name>
</gene>
<feature type="compositionally biased region" description="Low complexity" evidence="10">
    <location>
        <begin position="58"/>
        <end position="73"/>
    </location>
</feature>
<dbReference type="OrthoDB" id="1743802at2759"/>
<evidence type="ECO:0000256" key="9">
    <source>
        <dbReference type="ARBA" id="ARBA00023242"/>
    </source>
</evidence>
<dbReference type="GO" id="GO:0005730">
    <property type="term" value="C:nucleolus"/>
    <property type="evidence" value="ECO:0007669"/>
    <property type="project" value="UniProtKB-SubCell"/>
</dbReference>
<evidence type="ECO:0000256" key="5">
    <source>
        <dbReference type="ARBA" id="ARBA00022448"/>
    </source>
</evidence>
<dbReference type="EMBL" id="SOZJ01000003">
    <property type="protein sequence ID" value="TGJ69047.1"/>
    <property type="molecule type" value="Genomic_DNA"/>
</dbReference>
<keyword evidence="5" id="KW-0813">Transport</keyword>
<comment type="function">
    <text evidence="1">Required for efficient assembly and nuclear export of the 60S ribosomal subunit.</text>
</comment>
<keyword evidence="7" id="KW-0509">mRNA transport</keyword>
<keyword evidence="6" id="KW-0690">Ribosome biogenesis</keyword>
<organism evidence="11 12">
    <name type="scientific">Orbilia oligospora</name>
    <name type="common">Nematode-trapping fungus</name>
    <name type="synonym">Arthrobotrys oligospora</name>
    <dbReference type="NCBI Taxonomy" id="2813651"/>
    <lineage>
        <taxon>Eukaryota</taxon>
        <taxon>Fungi</taxon>
        <taxon>Dikarya</taxon>
        <taxon>Ascomycota</taxon>
        <taxon>Pezizomycotina</taxon>
        <taxon>Orbiliomycetes</taxon>
        <taxon>Orbiliales</taxon>
        <taxon>Orbiliaceae</taxon>
        <taxon>Orbilia</taxon>
    </lineage>
</organism>
<evidence type="ECO:0000313" key="12">
    <source>
        <dbReference type="Proteomes" id="UP000297595"/>
    </source>
</evidence>
<evidence type="ECO:0000256" key="10">
    <source>
        <dbReference type="SAM" id="MobiDB-lite"/>
    </source>
</evidence>
<dbReference type="AlphaFoldDB" id="A0A7C8K785"/>